<dbReference type="EMBL" id="JH795857">
    <property type="protein sequence ID" value="EJU04812.1"/>
    <property type="molecule type" value="Genomic_DNA"/>
</dbReference>
<keyword evidence="9 12" id="KW-0472">Membrane</keyword>
<dbReference type="PANTHER" id="PTHR22760:SF1">
    <property type="entry name" value="DOL-P-MAN:MAN(7)GLCNAC(2)-PP-DOL ALPHA-1,6-MANNOSYLTRANSFERASE"/>
    <property type="match status" value="1"/>
</dbReference>
<feature type="transmembrane region" description="Helical" evidence="12">
    <location>
        <begin position="85"/>
        <end position="103"/>
    </location>
</feature>
<dbReference type="GO" id="GO:0006487">
    <property type="term" value="P:protein N-linked glycosylation"/>
    <property type="evidence" value="ECO:0007669"/>
    <property type="project" value="TreeGrafter"/>
</dbReference>
<dbReference type="Pfam" id="PF03901">
    <property type="entry name" value="Glyco_transf_22"/>
    <property type="match status" value="1"/>
</dbReference>
<evidence type="ECO:0000256" key="8">
    <source>
        <dbReference type="ARBA" id="ARBA00022989"/>
    </source>
</evidence>
<comment type="catalytic activity">
    <reaction evidence="11">
        <text>an alpha-D-Man-(1-&gt;2)-alpha-D-Man-(1-&gt;2)-alpha-D-Man-(1-&gt;3)-[alpha-D-Man-(1-&gt;2)-alpha-D-Man-(1-&gt;3)-alpha-D-Man-(1-&gt;6)]-beta-D-Man-(1-&gt;4)-beta-D-GlcNAc-(1-&gt;4)-alpha-D-GlcNAc-diphospho-di-trans,poly-cis-dolichol + a di-trans,poly-cis-dolichyl beta-D-mannosyl phosphate = an alpha-D-Man-(1-&gt;2)-alpha-D-Man-(1-&gt;2)-alpha-D-Man-(1-&gt;3)-[alpha-D-Man-(1-&gt;2)-alpha-D-Man-(1-&gt;3)-[alpha-D-Man-(1-&gt;6)]-alpha-D-Man-(1-&gt;6)]-beta-D-Man-(1-&gt;4)-beta-D-GlcNAc-(1-&gt;4)-alpha-D-GlcNAc-diphospho-di-trans,poly-cis-dolichol + a di-trans,poly-cis-dolichyl phosphate + H(+)</text>
        <dbReference type="Rhea" id="RHEA:29535"/>
        <dbReference type="Rhea" id="RHEA-COMP:19498"/>
        <dbReference type="Rhea" id="RHEA-COMP:19501"/>
        <dbReference type="Rhea" id="RHEA-COMP:19518"/>
        <dbReference type="Rhea" id="RHEA-COMP:19519"/>
        <dbReference type="ChEBI" id="CHEBI:15378"/>
        <dbReference type="ChEBI" id="CHEBI:57683"/>
        <dbReference type="ChEBI" id="CHEBI:58211"/>
        <dbReference type="ChEBI" id="CHEBI:132517"/>
        <dbReference type="ChEBI" id="CHEBI:132519"/>
        <dbReference type="EC" id="2.4.1.260"/>
    </reaction>
    <physiologicalReaction direction="left-to-right" evidence="11">
        <dbReference type="Rhea" id="RHEA:29536"/>
    </physiologicalReaction>
</comment>
<comment type="function">
    <text evidence="10">Mannosyltransferase that operates in the biosynthetic pathway of dolichol-linked oligosaccharides, the glycan precursors employed in protein asparagine (N)-glycosylation. The assembly of dolichol-linked oligosaccharides begins on the cytosolic side of the endoplasmic reticulum membrane and finishes in its lumen. The sequential addition of sugars to dolichol pyrophosphate produces dolichol-linked oligosaccharides containing fourteen sugars, including two GlcNAcs, nine mannoses and three glucoses. Once assembled, the oligosaccharide is transferred from the lipid to nascent proteins by oligosaccharyltransferases. In the lumen of the endoplasmic reticulum, adds the eighth mannose residue in an alpha-1,6 linkage onto Man(7)GlcNAc(2)-PP-dolichol to produce Man(8)GlcNAc(2)-PP-dolichol.</text>
</comment>
<evidence type="ECO:0000256" key="4">
    <source>
        <dbReference type="ARBA" id="ARBA00022676"/>
    </source>
</evidence>
<dbReference type="STRING" id="1858805.M5GDT4"/>
<accession>M5GDT4</accession>
<evidence type="ECO:0000256" key="3">
    <source>
        <dbReference type="ARBA" id="ARBA00007063"/>
    </source>
</evidence>
<reference evidence="13 14" key="1">
    <citation type="journal article" date="2012" name="Science">
        <title>The Paleozoic origin of enzymatic lignin decomposition reconstructed from 31 fungal genomes.</title>
        <authorList>
            <person name="Floudas D."/>
            <person name="Binder M."/>
            <person name="Riley R."/>
            <person name="Barry K."/>
            <person name="Blanchette R.A."/>
            <person name="Henrissat B."/>
            <person name="Martinez A.T."/>
            <person name="Otillar R."/>
            <person name="Spatafora J.W."/>
            <person name="Yadav J.S."/>
            <person name="Aerts A."/>
            <person name="Benoit I."/>
            <person name="Boyd A."/>
            <person name="Carlson A."/>
            <person name="Copeland A."/>
            <person name="Coutinho P.M."/>
            <person name="de Vries R.P."/>
            <person name="Ferreira P."/>
            <person name="Findley K."/>
            <person name="Foster B."/>
            <person name="Gaskell J."/>
            <person name="Glotzer D."/>
            <person name="Gorecki P."/>
            <person name="Heitman J."/>
            <person name="Hesse C."/>
            <person name="Hori C."/>
            <person name="Igarashi K."/>
            <person name="Jurgens J.A."/>
            <person name="Kallen N."/>
            <person name="Kersten P."/>
            <person name="Kohler A."/>
            <person name="Kuees U."/>
            <person name="Kumar T.K.A."/>
            <person name="Kuo A."/>
            <person name="LaButti K."/>
            <person name="Larrondo L.F."/>
            <person name="Lindquist E."/>
            <person name="Ling A."/>
            <person name="Lombard V."/>
            <person name="Lucas S."/>
            <person name="Lundell T."/>
            <person name="Martin R."/>
            <person name="McLaughlin D.J."/>
            <person name="Morgenstern I."/>
            <person name="Morin E."/>
            <person name="Murat C."/>
            <person name="Nagy L.G."/>
            <person name="Nolan M."/>
            <person name="Ohm R.A."/>
            <person name="Patyshakuliyeva A."/>
            <person name="Rokas A."/>
            <person name="Ruiz-Duenas F.J."/>
            <person name="Sabat G."/>
            <person name="Salamov A."/>
            <person name="Samejima M."/>
            <person name="Schmutz J."/>
            <person name="Slot J.C."/>
            <person name="St John F."/>
            <person name="Stenlid J."/>
            <person name="Sun H."/>
            <person name="Sun S."/>
            <person name="Syed K."/>
            <person name="Tsang A."/>
            <person name="Wiebenga A."/>
            <person name="Young D."/>
            <person name="Pisabarro A."/>
            <person name="Eastwood D.C."/>
            <person name="Martin F."/>
            <person name="Cullen D."/>
            <person name="Grigoriev I.V."/>
            <person name="Hibbett D.S."/>
        </authorList>
    </citation>
    <scope>NUCLEOTIDE SEQUENCE [LARGE SCALE GENOMIC DNA]</scope>
    <source>
        <strain evidence="13 14">DJM-731 SS1</strain>
    </source>
</reference>
<sequence>MYGVLPSSLQKYDHFLFPGVVPRSFIGSLFLGSALYPLGWACNAFGLIQNKFDLQVYARGILALVNLRSLCMLRKETSNRFGYTAGLWFTVLSCTQFHVPFWLSRTLPNMFAFPLVNVASALLLRKSRGGSARNYQRALALVVLATTIFRAELILLLPGLLVEGLRRGVSSQRIFLTGAISGSVALVATVLIDSYFWQQWPLWPEFQGIWFNVFEGKSQEWGVSPIHAYFTSHIPKLLLGALPLSLVGLVDSQALEILQPWIAYLSLISLLGHKEWRFIVYAVPVLNVAAARGRR</sequence>
<feature type="transmembrane region" description="Helical" evidence="12">
    <location>
        <begin position="138"/>
        <end position="162"/>
    </location>
</feature>
<evidence type="ECO:0000256" key="5">
    <source>
        <dbReference type="ARBA" id="ARBA00022679"/>
    </source>
</evidence>
<evidence type="ECO:0000256" key="9">
    <source>
        <dbReference type="ARBA" id="ARBA00023136"/>
    </source>
</evidence>
<evidence type="ECO:0000256" key="11">
    <source>
        <dbReference type="ARBA" id="ARBA00048899"/>
    </source>
</evidence>
<keyword evidence="7 12" id="KW-0256">Endoplasmic reticulum</keyword>
<comment type="similarity">
    <text evidence="3 12">Belongs to the glycosyltransferase 22 family.</text>
</comment>
<evidence type="ECO:0000256" key="1">
    <source>
        <dbReference type="ARBA" id="ARBA00004477"/>
    </source>
</evidence>
<dbReference type="PANTHER" id="PTHR22760">
    <property type="entry name" value="GLYCOSYLTRANSFERASE"/>
    <property type="match status" value="1"/>
</dbReference>
<dbReference type="RefSeq" id="XP_040631706.1">
    <property type="nucleotide sequence ID" value="XM_040776796.1"/>
</dbReference>
<comment type="pathway">
    <text evidence="2">Protein modification; protein glycosylation.</text>
</comment>
<dbReference type="EC" id="2.4.1.-" evidence="12"/>
<organism evidence="13 14">
    <name type="scientific">Dacryopinax primogenitus (strain DJM 731)</name>
    <name type="common">Brown rot fungus</name>
    <dbReference type="NCBI Taxonomy" id="1858805"/>
    <lineage>
        <taxon>Eukaryota</taxon>
        <taxon>Fungi</taxon>
        <taxon>Dikarya</taxon>
        <taxon>Basidiomycota</taxon>
        <taxon>Agaricomycotina</taxon>
        <taxon>Dacrymycetes</taxon>
        <taxon>Dacrymycetales</taxon>
        <taxon>Dacrymycetaceae</taxon>
        <taxon>Dacryopinax</taxon>
    </lineage>
</organism>
<dbReference type="UniPathway" id="UPA00378"/>
<name>M5GDT4_DACPD</name>
<evidence type="ECO:0000256" key="10">
    <source>
        <dbReference type="ARBA" id="ARBA00044721"/>
    </source>
</evidence>
<comment type="caution">
    <text evidence="12">Lacks conserved residue(s) required for the propagation of feature annotation.</text>
</comment>
<evidence type="ECO:0000256" key="12">
    <source>
        <dbReference type="RuleBase" id="RU363075"/>
    </source>
</evidence>
<proteinExistence type="inferred from homology"/>
<gene>
    <name evidence="13" type="ORF">DACRYDRAFT_87050</name>
</gene>
<dbReference type="OrthoDB" id="19039at2759"/>
<dbReference type="InterPro" id="IPR005599">
    <property type="entry name" value="GPI_mannosylTrfase"/>
</dbReference>
<feature type="transmembrane region" description="Helical" evidence="12">
    <location>
        <begin position="15"/>
        <end position="36"/>
    </location>
</feature>
<dbReference type="GO" id="GO:0052917">
    <property type="term" value="F:dol-P-Man:Man(7)GlcNAc(2)-PP-Dol alpha-1,6-mannosyltransferase activity"/>
    <property type="evidence" value="ECO:0007669"/>
    <property type="project" value="UniProtKB-EC"/>
</dbReference>
<evidence type="ECO:0000313" key="13">
    <source>
        <dbReference type="EMBL" id="EJU04812.1"/>
    </source>
</evidence>
<dbReference type="GeneID" id="63691858"/>
<evidence type="ECO:0000256" key="6">
    <source>
        <dbReference type="ARBA" id="ARBA00022692"/>
    </source>
</evidence>
<dbReference type="GO" id="GO:0005789">
    <property type="term" value="C:endoplasmic reticulum membrane"/>
    <property type="evidence" value="ECO:0007669"/>
    <property type="project" value="UniProtKB-SubCell"/>
</dbReference>
<dbReference type="AlphaFoldDB" id="M5GDT4"/>
<dbReference type="Proteomes" id="UP000030653">
    <property type="component" value="Unassembled WGS sequence"/>
</dbReference>
<keyword evidence="5" id="KW-0808">Transferase</keyword>
<evidence type="ECO:0000313" key="14">
    <source>
        <dbReference type="Proteomes" id="UP000030653"/>
    </source>
</evidence>
<keyword evidence="6 12" id="KW-0812">Transmembrane</keyword>
<keyword evidence="14" id="KW-1185">Reference proteome</keyword>
<keyword evidence="4 12" id="KW-0328">Glycosyltransferase</keyword>
<protein>
    <recommendedName>
        <fullName evidence="12">Mannosyltransferase</fullName>
        <ecNumber evidence="12">2.4.1.-</ecNumber>
    </recommendedName>
</protein>
<dbReference type="HOGENOM" id="CLU_008917_2_1_1"/>
<comment type="subcellular location">
    <subcellularLocation>
        <location evidence="1 12">Endoplasmic reticulum membrane</location>
        <topology evidence="1 12">Multi-pass membrane protein</topology>
    </subcellularLocation>
</comment>
<feature type="transmembrane region" description="Helical" evidence="12">
    <location>
        <begin position="174"/>
        <end position="197"/>
    </location>
</feature>
<evidence type="ECO:0000256" key="7">
    <source>
        <dbReference type="ARBA" id="ARBA00022824"/>
    </source>
</evidence>
<keyword evidence="8 12" id="KW-1133">Transmembrane helix</keyword>
<evidence type="ECO:0000256" key="2">
    <source>
        <dbReference type="ARBA" id="ARBA00004922"/>
    </source>
</evidence>